<dbReference type="GO" id="GO:0051301">
    <property type="term" value="P:cell division"/>
    <property type="evidence" value="ECO:0007669"/>
    <property type="project" value="UniProtKB-KW"/>
</dbReference>
<dbReference type="InterPro" id="IPR023052">
    <property type="entry name" value="Cell_div_SepF"/>
</dbReference>
<dbReference type="Gene3D" id="3.30.110.150">
    <property type="entry name" value="SepF-like protein"/>
    <property type="match status" value="1"/>
</dbReference>
<dbReference type="InterPro" id="IPR007561">
    <property type="entry name" value="Cell_div_SepF/SepF-rel"/>
</dbReference>
<proteinExistence type="inferred from homology"/>
<dbReference type="EMBL" id="CP093365">
    <property type="protein sequence ID" value="UQS83788.1"/>
    <property type="molecule type" value="Genomic_DNA"/>
</dbReference>
<dbReference type="PANTHER" id="PTHR35798:SF1">
    <property type="entry name" value="CELL DIVISION PROTEIN SEPF"/>
    <property type="match status" value="1"/>
</dbReference>
<keyword evidence="5" id="KW-0963">Cytoplasm</keyword>
<evidence type="ECO:0000256" key="1">
    <source>
        <dbReference type="ARBA" id="ARBA00022618"/>
    </source>
</evidence>
<gene>
    <name evidence="5 6" type="primary">sepF</name>
    <name evidence="6" type="ORF">MOO47_00870</name>
</gene>
<comment type="subunit">
    <text evidence="5">Homodimer. Interacts with FtsZ.</text>
</comment>
<reference evidence="6 7" key="1">
    <citation type="journal article" date="2022" name="Int. J. Syst. Evol. Microbiol.">
        <title>Apilactobacillus apisilvae sp. nov., Nicolia spurrieriana gen. nov. sp. nov., Bombilactobacillus folatiphilus sp. nov. and Bombilactobacillus thymidiniphilus sp. nov., four new lactic acid bacterial isolates from stingless bees Tetragonula carbonaria and Austroplebeia australis.</title>
        <authorList>
            <person name="Oliphant S.A."/>
            <person name="Watson-Haigh N.S."/>
            <person name="Sumby K.M."/>
            <person name="Gardner J."/>
            <person name="Groom S."/>
            <person name="Jiranek V."/>
        </authorList>
    </citation>
    <scope>NUCLEOTIDE SEQUENCE [LARGE SCALE GENOMIC DNA]</scope>
    <source>
        <strain evidence="6 7">SG4_A1</strain>
    </source>
</reference>
<keyword evidence="3 5" id="KW-0131">Cell cycle</keyword>
<evidence type="ECO:0000256" key="4">
    <source>
        <dbReference type="ARBA" id="ARBA00044936"/>
    </source>
</evidence>
<evidence type="ECO:0000313" key="7">
    <source>
        <dbReference type="Proteomes" id="UP000831947"/>
    </source>
</evidence>
<keyword evidence="2 5" id="KW-0717">Septation</keyword>
<keyword evidence="7" id="KW-1185">Reference proteome</keyword>
<dbReference type="Proteomes" id="UP000831947">
    <property type="component" value="Chromosome"/>
</dbReference>
<name>A0ABY4PDD9_9LACO</name>
<protein>
    <recommendedName>
        <fullName evidence="5">Cell division protein SepF</fullName>
    </recommendedName>
</protein>
<organism evidence="6 7">
    <name type="scientific">Bombilactobacillus thymidiniphilus</name>
    <dbReference type="NCBI Taxonomy" id="2923363"/>
    <lineage>
        <taxon>Bacteria</taxon>
        <taxon>Bacillati</taxon>
        <taxon>Bacillota</taxon>
        <taxon>Bacilli</taxon>
        <taxon>Lactobacillales</taxon>
        <taxon>Lactobacillaceae</taxon>
        <taxon>Bombilactobacillus</taxon>
    </lineage>
</organism>
<dbReference type="RefSeq" id="WP_249512973.1">
    <property type="nucleotide sequence ID" value="NZ_CP093365.1"/>
</dbReference>
<dbReference type="Pfam" id="PF04472">
    <property type="entry name" value="SepF"/>
    <property type="match status" value="1"/>
</dbReference>
<comment type="similarity">
    <text evidence="5">Belongs to the SepF family.</text>
</comment>
<dbReference type="PANTHER" id="PTHR35798">
    <property type="entry name" value="CELL DIVISION PROTEIN SEPF"/>
    <property type="match status" value="1"/>
</dbReference>
<sequence length="134" mass="15007">MGFNKLASFFGLDDNDDELNYDGMMQDEANSQGVNKNNVVALKAQTQESHSAIRIVEPRHYSDAKEIAKDLLEQKAVLVNFKSVNSDQMCRISDFLSGTLYAIKGDMKQVDQYVILFTPSNFAIDSEIASELMD</sequence>
<dbReference type="InterPro" id="IPR038594">
    <property type="entry name" value="SepF-like_sf"/>
</dbReference>
<evidence type="ECO:0000256" key="2">
    <source>
        <dbReference type="ARBA" id="ARBA00023210"/>
    </source>
</evidence>
<comment type="function">
    <text evidence="4 5">Cell division protein that is part of the divisome complex and is recruited early to the Z-ring. Probably stimulates Z-ring formation, perhaps through the cross-linking of FtsZ protofilaments. Its function overlaps with FtsA.</text>
</comment>
<keyword evidence="1 5" id="KW-0132">Cell division</keyword>
<comment type="subcellular location">
    <subcellularLocation>
        <location evidence="5">Cytoplasm</location>
    </subcellularLocation>
    <text evidence="5">Localizes to the division site, in a FtsZ-dependent manner.</text>
</comment>
<evidence type="ECO:0000313" key="6">
    <source>
        <dbReference type="EMBL" id="UQS83788.1"/>
    </source>
</evidence>
<accession>A0ABY4PDD9</accession>
<evidence type="ECO:0000256" key="3">
    <source>
        <dbReference type="ARBA" id="ARBA00023306"/>
    </source>
</evidence>
<dbReference type="HAMAP" id="MF_01197">
    <property type="entry name" value="SepF"/>
    <property type="match status" value="1"/>
</dbReference>
<evidence type="ECO:0000256" key="5">
    <source>
        <dbReference type="HAMAP-Rule" id="MF_01197"/>
    </source>
</evidence>